<organism evidence="2 3">
    <name type="scientific">Kribbella caucasensis</name>
    <dbReference type="NCBI Taxonomy" id="2512215"/>
    <lineage>
        <taxon>Bacteria</taxon>
        <taxon>Bacillati</taxon>
        <taxon>Actinomycetota</taxon>
        <taxon>Actinomycetes</taxon>
        <taxon>Propionibacteriales</taxon>
        <taxon>Kribbellaceae</taxon>
        <taxon>Kribbella</taxon>
    </lineage>
</organism>
<keyword evidence="3" id="KW-1185">Reference proteome</keyword>
<dbReference type="AlphaFoldDB" id="A0A4R6JFN9"/>
<proteinExistence type="predicted"/>
<comment type="caution">
    <text evidence="2">The sequence shown here is derived from an EMBL/GenBank/DDBJ whole genome shotgun (WGS) entry which is preliminary data.</text>
</comment>
<dbReference type="NCBIfam" id="NF033540">
    <property type="entry name" value="transpos_IS701"/>
    <property type="match status" value="1"/>
</dbReference>
<accession>A0A4R6JFN9</accession>
<sequence>MFALLCRDLVLDRGVDAAGFAAVGDRLDSFVEQVFSSFARSDQRAVGGLYLRGLMLDGRRKSMQPMAARLGVDHQRLQQFITDSPWDVTPVRRALVGLATAVVHPDAWVIDDTGHAKDGDSSACVARQYSGTLGKVGNCQVAVSVHAVTDAASAPLDWRLFMPESWDDKLAATPEEAEAVRRRRSKCRIPETERHRRKWQLALEMLDELGQWGHRPPVVVADAGYGDATAFRLGLEERGIGYVLAIKGTTSAYPAAAEPVTAPYSGRGRPPTARYPDPPVNCKDIVVAAGRNALRQVTWRHGTKTTPGNRTAAMRSKFTAVRIRPANRDIDRAADGSLPERWLIAEWPPGKTEPTDYWISNLPADTPIATLVRLAKIRWRIEHDYRELKTGVGLDHFEGRSWTGWHHHATIATAAHIFLTTLRLSRPKEAGQA</sequence>
<name>A0A4R6JFN9_9ACTN</name>
<dbReference type="PANTHER" id="PTHR33627:SF1">
    <property type="entry name" value="TRANSPOSASE"/>
    <property type="match status" value="1"/>
</dbReference>
<dbReference type="PANTHER" id="PTHR33627">
    <property type="entry name" value="TRANSPOSASE"/>
    <property type="match status" value="1"/>
</dbReference>
<gene>
    <name evidence="2" type="ORF">EV643_12540</name>
</gene>
<dbReference type="SUPFAM" id="SSF53098">
    <property type="entry name" value="Ribonuclease H-like"/>
    <property type="match status" value="1"/>
</dbReference>
<reference evidence="2 3" key="1">
    <citation type="submission" date="2019-03" db="EMBL/GenBank/DDBJ databases">
        <title>Genomic Encyclopedia of Type Strains, Phase III (KMG-III): the genomes of soil and plant-associated and newly described type strains.</title>
        <authorList>
            <person name="Whitman W."/>
        </authorList>
    </citation>
    <scope>NUCLEOTIDE SEQUENCE [LARGE SCALE GENOMIC DNA]</scope>
    <source>
        <strain evidence="2 3">VKM Ac-2527</strain>
    </source>
</reference>
<evidence type="ECO:0000313" key="3">
    <source>
        <dbReference type="Proteomes" id="UP000295388"/>
    </source>
</evidence>
<dbReference type="InterPro" id="IPR038721">
    <property type="entry name" value="IS701-like_DDE_dom"/>
</dbReference>
<feature type="domain" description="Transposase IS701-like DDE" evidence="1">
    <location>
        <begin position="34"/>
        <end position="305"/>
    </location>
</feature>
<dbReference type="Proteomes" id="UP000295388">
    <property type="component" value="Unassembled WGS sequence"/>
</dbReference>
<dbReference type="InterPro" id="IPR012337">
    <property type="entry name" value="RNaseH-like_sf"/>
</dbReference>
<protein>
    <submittedName>
        <fullName evidence="2">SRSO17 transposase</fullName>
    </submittedName>
</protein>
<evidence type="ECO:0000259" key="1">
    <source>
        <dbReference type="Pfam" id="PF13546"/>
    </source>
</evidence>
<evidence type="ECO:0000313" key="2">
    <source>
        <dbReference type="EMBL" id="TDO34783.1"/>
    </source>
</evidence>
<dbReference type="EMBL" id="SNWQ01000025">
    <property type="protein sequence ID" value="TDO34783.1"/>
    <property type="molecule type" value="Genomic_DNA"/>
</dbReference>
<dbReference type="InterPro" id="IPR039365">
    <property type="entry name" value="IS701-like"/>
</dbReference>
<dbReference type="Pfam" id="PF13546">
    <property type="entry name" value="DDE_5"/>
    <property type="match status" value="1"/>
</dbReference>